<evidence type="ECO:0000259" key="2">
    <source>
        <dbReference type="Pfam" id="PF20415"/>
    </source>
</evidence>
<feature type="compositionally biased region" description="Polar residues" evidence="1">
    <location>
        <begin position="1"/>
        <end position="15"/>
    </location>
</feature>
<feature type="region of interest" description="Disordered" evidence="1">
    <location>
        <begin position="214"/>
        <end position="243"/>
    </location>
</feature>
<dbReference type="Proteomes" id="UP000620124">
    <property type="component" value="Unassembled WGS sequence"/>
</dbReference>
<feature type="region of interest" description="Disordered" evidence="1">
    <location>
        <begin position="1"/>
        <end position="22"/>
    </location>
</feature>
<comment type="caution">
    <text evidence="3">The sequence shown here is derived from an EMBL/GenBank/DDBJ whole genome shotgun (WGS) entry which is preliminary data.</text>
</comment>
<name>A0A8H6Y0M2_9AGAR</name>
<evidence type="ECO:0000313" key="3">
    <source>
        <dbReference type="EMBL" id="KAF7350219.1"/>
    </source>
</evidence>
<dbReference type="InterPro" id="IPR046522">
    <property type="entry name" value="DUF6699"/>
</dbReference>
<dbReference type="EMBL" id="JACAZI010000010">
    <property type="protein sequence ID" value="KAF7350219.1"/>
    <property type="molecule type" value="Genomic_DNA"/>
</dbReference>
<gene>
    <name evidence="3" type="ORF">MVEN_01325000</name>
</gene>
<evidence type="ECO:0000256" key="1">
    <source>
        <dbReference type="SAM" id="MobiDB-lite"/>
    </source>
</evidence>
<sequence>MPSSIPTTMRSNASSIPVGGSYDPPISRGPWAPCAARKTTQPPRTSSFGWEPLVVFEPGLIWERSPYACVSLPDVSAPPARPDVLPRREFRQRYEPAQPRIQPIALPAQIPGVTDIKLNRVLRFGARSAGARCIDVDFGLSEERLGLSSGVLAELATFPGLPSLTLLSPMLPWVITAHASGDGGVTVRDVLQAIHRELEIRITEEQPDTWMVQRGEDDEKKGEKWRKARVPTSGVSSTPQGLKRKRVDHKRLDLLEGRTVFAGLSESTMGPEVWTVMFV</sequence>
<keyword evidence="4" id="KW-1185">Reference proteome</keyword>
<dbReference type="AlphaFoldDB" id="A0A8H6Y0M2"/>
<feature type="domain" description="DUF6699" evidence="2">
    <location>
        <begin position="148"/>
        <end position="267"/>
    </location>
</feature>
<protein>
    <recommendedName>
        <fullName evidence="2">DUF6699 domain-containing protein</fullName>
    </recommendedName>
</protein>
<proteinExistence type="predicted"/>
<dbReference type="Pfam" id="PF20415">
    <property type="entry name" value="DUF6699"/>
    <property type="match status" value="1"/>
</dbReference>
<organism evidence="3 4">
    <name type="scientific">Mycena venus</name>
    <dbReference type="NCBI Taxonomy" id="2733690"/>
    <lineage>
        <taxon>Eukaryota</taxon>
        <taxon>Fungi</taxon>
        <taxon>Dikarya</taxon>
        <taxon>Basidiomycota</taxon>
        <taxon>Agaricomycotina</taxon>
        <taxon>Agaricomycetes</taxon>
        <taxon>Agaricomycetidae</taxon>
        <taxon>Agaricales</taxon>
        <taxon>Marasmiineae</taxon>
        <taxon>Mycenaceae</taxon>
        <taxon>Mycena</taxon>
    </lineage>
</organism>
<dbReference type="OrthoDB" id="3172906at2759"/>
<reference evidence="3" key="1">
    <citation type="submission" date="2020-05" db="EMBL/GenBank/DDBJ databases">
        <title>Mycena genomes resolve the evolution of fungal bioluminescence.</title>
        <authorList>
            <person name="Tsai I.J."/>
        </authorList>
    </citation>
    <scope>NUCLEOTIDE SEQUENCE</scope>
    <source>
        <strain evidence="3">CCC161011</strain>
    </source>
</reference>
<accession>A0A8H6Y0M2</accession>
<evidence type="ECO:0000313" key="4">
    <source>
        <dbReference type="Proteomes" id="UP000620124"/>
    </source>
</evidence>